<evidence type="ECO:0000256" key="14">
    <source>
        <dbReference type="ARBA" id="ARBA00023303"/>
    </source>
</evidence>
<feature type="transmembrane region" description="Helical" evidence="16">
    <location>
        <begin position="266"/>
        <end position="286"/>
    </location>
</feature>
<dbReference type="Gene3D" id="1.20.120.350">
    <property type="entry name" value="Voltage-gated potassium channels. Chain C"/>
    <property type="match status" value="4"/>
</dbReference>
<organism evidence="19 20">
    <name type="scientific">Ophiophagus hannah</name>
    <name type="common">King cobra</name>
    <name type="synonym">Naja hannah</name>
    <dbReference type="NCBI Taxonomy" id="8665"/>
    <lineage>
        <taxon>Eukaryota</taxon>
        <taxon>Metazoa</taxon>
        <taxon>Chordata</taxon>
        <taxon>Craniata</taxon>
        <taxon>Vertebrata</taxon>
        <taxon>Euteleostomi</taxon>
        <taxon>Lepidosauria</taxon>
        <taxon>Squamata</taxon>
        <taxon>Bifurcata</taxon>
        <taxon>Unidentata</taxon>
        <taxon>Episquamata</taxon>
        <taxon>Toxicofera</taxon>
        <taxon>Serpentes</taxon>
        <taxon>Colubroidea</taxon>
        <taxon>Elapidae</taxon>
        <taxon>Elapinae</taxon>
        <taxon>Ophiophagus</taxon>
    </lineage>
</organism>
<evidence type="ECO:0000256" key="7">
    <source>
        <dbReference type="ARBA" id="ARBA00022882"/>
    </source>
</evidence>
<feature type="transmembrane region" description="Helical" evidence="16">
    <location>
        <begin position="663"/>
        <end position="686"/>
    </location>
</feature>
<feature type="transmembrane region" description="Helical" evidence="16">
    <location>
        <begin position="801"/>
        <end position="821"/>
    </location>
</feature>
<feature type="transmembrane region" description="Helical" evidence="16">
    <location>
        <begin position="1098"/>
        <end position="1120"/>
    </location>
</feature>
<evidence type="ECO:0000256" key="4">
    <source>
        <dbReference type="ARBA" id="ARBA00022475"/>
    </source>
</evidence>
<feature type="transmembrane region" description="Helical" evidence="16">
    <location>
        <begin position="1383"/>
        <end position="1401"/>
    </location>
</feature>
<feature type="transmembrane region" description="Helical" evidence="16">
    <location>
        <begin position="1059"/>
        <end position="1077"/>
    </location>
</feature>
<proteinExistence type="predicted"/>
<dbReference type="GO" id="GO:0019228">
    <property type="term" value="P:neuronal action potential"/>
    <property type="evidence" value="ECO:0007669"/>
    <property type="project" value="TreeGrafter"/>
</dbReference>
<evidence type="ECO:0000256" key="3">
    <source>
        <dbReference type="ARBA" id="ARBA00022461"/>
    </source>
</evidence>
<dbReference type="Proteomes" id="UP000018936">
    <property type="component" value="Unassembled WGS sequence"/>
</dbReference>
<feature type="transmembrane region" description="Helical" evidence="16">
    <location>
        <begin position="208"/>
        <end position="227"/>
    </location>
</feature>
<feature type="domain" description="Sodium ion transport-associated" evidence="18">
    <location>
        <begin position="870"/>
        <end position="1053"/>
    </location>
</feature>
<feature type="compositionally biased region" description="Basic and acidic residues" evidence="15">
    <location>
        <begin position="481"/>
        <end position="490"/>
    </location>
</feature>
<feature type="transmembrane region" description="Helical" evidence="16">
    <location>
        <begin position="141"/>
        <end position="163"/>
    </location>
</feature>
<dbReference type="GO" id="GO:0086010">
    <property type="term" value="P:membrane depolarization during action potential"/>
    <property type="evidence" value="ECO:0007669"/>
    <property type="project" value="TreeGrafter"/>
</dbReference>
<evidence type="ECO:0000256" key="12">
    <source>
        <dbReference type="ARBA" id="ARBA00023157"/>
    </source>
</evidence>
<dbReference type="Gene3D" id="1.10.287.70">
    <property type="match status" value="4"/>
</dbReference>
<feature type="domain" description="Ion transport" evidence="17">
    <location>
        <begin position="1057"/>
        <end position="1334"/>
    </location>
</feature>
<keyword evidence="8 16" id="KW-1133">Transmembrane helix</keyword>
<reference evidence="19 20" key="1">
    <citation type="journal article" date="2013" name="Proc. Natl. Acad. Sci. U.S.A.">
        <title>The king cobra genome reveals dynamic gene evolution and adaptation in the snake venom system.</title>
        <authorList>
            <person name="Vonk F.J."/>
            <person name="Casewell N.R."/>
            <person name="Henkel C.V."/>
            <person name="Heimberg A.M."/>
            <person name="Jansen H.J."/>
            <person name="McCleary R.J."/>
            <person name="Kerkkamp H.M."/>
            <person name="Vos R.A."/>
            <person name="Guerreiro I."/>
            <person name="Calvete J.J."/>
            <person name="Wuster W."/>
            <person name="Woods A.E."/>
            <person name="Logan J.M."/>
            <person name="Harrison R.A."/>
            <person name="Castoe T.A."/>
            <person name="de Koning A.P."/>
            <person name="Pollock D.D."/>
            <person name="Yandell M."/>
            <person name="Calderon D."/>
            <person name="Renjifo C."/>
            <person name="Currier R.B."/>
            <person name="Salgado D."/>
            <person name="Pla D."/>
            <person name="Sanz L."/>
            <person name="Hyder A.S."/>
            <person name="Ribeiro J.M."/>
            <person name="Arntzen J.W."/>
            <person name="van den Thillart G.E."/>
            <person name="Boetzer M."/>
            <person name="Pirovano W."/>
            <person name="Dirks R.P."/>
            <person name="Spaink H.P."/>
            <person name="Duboule D."/>
            <person name="McGlinn E."/>
            <person name="Kini R.M."/>
            <person name="Richardson M.K."/>
        </authorList>
    </citation>
    <scope>NUCLEOTIDE SEQUENCE</scope>
    <source>
        <tissue evidence="19">Blood</tissue>
    </source>
</reference>
<evidence type="ECO:0000256" key="5">
    <source>
        <dbReference type="ARBA" id="ARBA00022692"/>
    </source>
</evidence>
<evidence type="ECO:0000256" key="2">
    <source>
        <dbReference type="ARBA" id="ARBA00022448"/>
    </source>
</evidence>
<keyword evidence="14 19" id="KW-0407">Ion channel</keyword>
<evidence type="ECO:0000259" key="17">
    <source>
        <dbReference type="Pfam" id="PF00520"/>
    </source>
</evidence>
<feature type="transmembrane region" description="Helical" evidence="16">
    <location>
        <begin position="743"/>
        <end position="771"/>
    </location>
</feature>
<evidence type="ECO:0000256" key="6">
    <source>
        <dbReference type="ARBA" id="ARBA00022737"/>
    </source>
</evidence>
<evidence type="ECO:0000256" key="11">
    <source>
        <dbReference type="ARBA" id="ARBA00023136"/>
    </source>
</evidence>
<dbReference type="GO" id="GO:0001518">
    <property type="term" value="C:voltage-gated sodium channel complex"/>
    <property type="evidence" value="ECO:0007669"/>
    <property type="project" value="InterPro"/>
</dbReference>
<protein>
    <submittedName>
        <fullName evidence="19">Sodium channel protein type 4 subunit alpha A</fullName>
    </submittedName>
</protein>
<keyword evidence="9" id="KW-0915">Sodium</keyword>
<keyword evidence="13" id="KW-0739">Sodium transport</keyword>
<feature type="transmembrane region" description="Helical" evidence="16">
    <location>
        <begin position="1413"/>
        <end position="1431"/>
    </location>
</feature>
<keyword evidence="3" id="KW-0894">Sodium channel</keyword>
<evidence type="ECO:0000259" key="18">
    <source>
        <dbReference type="Pfam" id="PF06512"/>
    </source>
</evidence>
<keyword evidence="4" id="KW-1003">Cell membrane</keyword>
<feature type="region of interest" description="Disordered" evidence="15">
    <location>
        <begin position="31"/>
        <end position="56"/>
    </location>
</feature>
<comment type="subcellular location">
    <subcellularLocation>
        <location evidence="1">Cell membrane</location>
        <topology evidence="1">Multi-pass membrane protein</topology>
    </subcellularLocation>
</comment>
<feature type="non-terminal residue" evidence="19">
    <location>
        <position position="1"/>
    </location>
</feature>
<dbReference type="OrthoDB" id="2984333at2759"/>
<evidence type="ECO:0000256" key="8">
    <source>
        <dbReference type="ARBA" id="ARBA00022989"/>
    </source>
</evidence>
<dbReference type="FunFam" id="1.10.287.70:FF:000006">
    <property type="entry name" value="Sodium channel protein"/>
    <property type="match status" value="1"/>
</dbReference>
<dbReference type="PANTHER" id="PTHR10037:SF223">
    <property type="entry name" value="SODIUM CHANNEL PROTEIN TYPE 4 SUBUNIT ALPHA"/>
    <property type="match status" value="1"/>
</dbReference>
<feature type="transmembrane region" description="Helical" evidence="16">
    <location>
        <begin position="1443"/>
        <end position="1463"/>
    </location>
</feature>
<name>V8NVJ5_OPHHA</name>
<evidence type="ECO:0000256" key="16">
    <source>
        <dbReference type="SAM" id="Phobius"/>
    </source>
</evidence>
<keyword evidence="11 16" id="KW-0472">Membrane</keyword>
<dbReference type="CDD" id="cd13433">
    <property type="entry name" value="Na_channel_gate"/>
    <property type="match status" value="1"/>
</dbReference>
<evidence type="ECO:0000256" key="1">
    <source>
        <dbReference type="ARBA" id="ARBA00004651"/>
    </source>
</evidence>
<feature type="transmembrane region" description="Helical" evidence="16">
    <location>
        <begin position="1500"/>
        <end position="1528"/>
    </location>
</feature>
<feature type="transmembrane region" description="Helical" evidence="16">
    <location>
        <begin position="833"/>
        <end position="856"/>
    </location>
</feature>
<keyword evidence="10" id="KW-0406">Ion transport</keyword>
<feature type="transmembrane region" description="Helical" evidence="16">
    <location>
        <begin position="1126"/>
        <end position="1146"/>
    </location>
</feature>
<feature type="compositionally biased region" description="Basic and acidic residues" evidence="15">
    <location>
        <begin position="1690"/>
        <end position="1728"/>
    </location>
</feature>
<feature type="transmembrane region" description="Helical" evidence="16">
    <location>
        <begin position="1601"/>
        <end position="1627"/>
    </location>
</feature>
<dbReference type="FunFam" id="1.20.120.350:FF:000005">
    <property type="entry name" value="Sodium channel protein"/>
    <property type="match status" value="1"/>
</dbReference>
<gene>
    <name evidence="19" type="primary">scn4aa</name>
    <name evidence="19" type="ORF">L345_08513</name>
</gene>
<dbReference type="InterPro" id="IPR010526">
    <property type="entry name" value="Na_trans_assoc_dom"/>
</dbReference>
<evidence type="ECO:0000256" key="15">
    <source>
        <dbReference type="SAM" id="MobiDB-lite"/>
    </source>
</evidence>
<sequence length="1728" mass="197213">MAAAPYIPGPDCLRPFTRESLKAIEKRIAEREAEKLKNPHEEILDEEKLPKPRSDLEQGKGLPLIYGDPPPELIGVPLEDLDTFYNIHHPQQRKNHIPVQCHSGSLYVGSIPPYPEWCYQKISILWGRGIFSRGLRHFLDFVFKLFSMFIMITILANCVFMTLSDPPIWAKDVEYTFTGIYTFEATIKVLARGFCIDSFTFLRDPWNWLDFSVIVMAYVTEFVDLGNVSALRTFRVLRALKTITVIPGLKTIVGALIQSVKKLADVMILTVFCLAVFALIGLQLFMGNLRHKCVRWPPFPNDTLQDALGPSFTNDSLQDVLWRDPFDNSTLNDNFTLTGNGTFDWDEYIHNEDNFYFLDGALDALLCGNSSDAGQCPEGFVCMKAGRNPNYGYTSYDTFSWAFLSLFRLMTQDYWENLFQLTLRAAGKTYMIFFVVIIFLGSFYLINLILAVVAMAYAEQNDATLQEEKEKEEEFQQMMEQLKKHQEDQQRQLQAQAANNSSAESIIVEKKKKGELDEKAQSDQEELKDCNGRVIPRLVLERSATVHESNPREEHEKSDQNHLYVDGVEGKGLEKRVGSAGSVVSSTLEELEEAHQKCPPWWYKFAHTVLIWNCCPFWVKLKHIVKLIVMDPFVDLGITICIVLNTVFMAMEHYPMTEEFNNVLNVGNLVFTGIFTAEMVLKLIALDPYEYFQQGWNIFDSIIVTLSLVELGLANVQGLSVLRSFRLMRVFKLAKSWPTLNMLIKIIGNSVGALGNLTLVLAIIVFIFAVVGMQLFGKSYKECVCKISSDCELPRWHMHDFFHAFLIVFRILCGEWIETMWDCMEVAGQPMCLIVFLMVMVIGNLVVLNLFLALLLSSFSADSLAGSDDDSEMNNLQIAIGRITRGIDFVKKHVLLLLHRELKEKTEPSSEEPDDNKKENFVLNHMDTLNDLDTGQDFKSEYMDGVVKKEQLIDELSQMNFINNPNLTINVPIASEESDLYDETDTGEETADDTKKPLSDGTDSSICSTVDYKPPDPLEEKAEACVQRCPCLYVDIKTEKGAKWWNLRKTCFKIVEHNWFETFIIFMILLSSGALAFEDIYIERRHTIRTILEYADKIFTYVFILEMLLKWVAYGFKVYFTNAWCWLDFLIVDVSLISLTANWLGYSELGAIKSLRTLRALRPLRALSRFEGMRVVVNALLGAIPSIMNVLLVCLIFWLIFSIMGVNLFAGKYYRCVNTTTGDLFEIQHVNNKSDCIDLINVENATDVRWVNVKVNFDNVGLGYLSLLQVATFKGWMDIMYAAVDSREQEEQPQYEVNLYMYIYFVIFIIFGAFFTLNLFIGVIIDNFNQQKKKISKDIFMTEEQKKYYNAMKKLGSKKPVKPIPRPQNKYQGMIFDFVTQQAFDIIIMILICLNMVTMMVETDDQSETKIKILTQINLVFIVIFTSECFLKMIALRHYFFTNGWNIFDFVVVILSIVGLVLSDIIEKYFVSPTLFRVIRLARIGRVLRLIRGAKGIRTLLFALMMSLPALFNIGLLLFLVMFIYSIFGMSNFAYVKKESGIDDIFNFETFGNSIICLFEITTSAGWDGLLNPILNSVPPDCDPHLENPGSHVKGDCGNPSMGICFFCSYIIISFLIVVNMYIAIILENFNASYLYRQSQDMDTPKEDAPEKEGMIADKMNAMYGSQVEVEKSPETTPSLVLEPISSPKIKKDSGEMKEKDNNGKNGDDSGKTKKSENAKRDVKESSV</sequence>
<dbReference type="PANTHER" id="PTHR10037">
    <property type="entry name" value="VOLTAGE-GATED CATION CHANNEL CALCIUM AND SODIUM"/>
    <property type="match status" value="1"/>
</dbReference>
<feature type="region of interest" description="Disordered" evidence="15">
    <location>
        <begin position="1665"/>
        <end position="1728"/>
    </location>
</feature>
<feature type="transmembrane region" description="Helical" evidence="16">
    <location>
        <begin position="633"/>
        <end position="651"/>
    </location>
</feature>
<evidence type="ECO:0000313" key="20">
    <source>
        <dbReference type="Proteomes" id="UP000018936"/>
    </source>
</evidence>
<feature type="compositionally biased region" description="Acidic residues" evidence="15">
    <location>
        <begin position="980"/>
        <end position="991"/>
    </location>
</feature>
<evidence type="ECO:0000313" key="19">
    <source>
        <dbReference type="EMBL" id="ETE65713.1"/>
    </source>
</evidence>
<feature type="domain" description="Ion transport" evidence="17">
    <location>
        <begin position="632"/>
        <end position="861"/>
    </location>
</feature>
<evidence type="ECO:0000256" key="10">
    <source>
        <dbReference type="ARBA" id="ARBA00023065"/>
    </source>
</evidence>
<dbReference type="Pfam" id="PF06512">
    <property type="entry name" value="Na_trans_assoc"/>
    <property type="match status" value="1"/>
</dbReference>
<keyword evidence="5 16" id="KW-0812">Transmembrane</keyword>
<dbReference type="FunFam" id="1.20.120.350:FF:000002">
    <property type="entry name" value="Sodium channel protein"/>
    <property type="match status" value="1"/>
</dbReference>
<feature type="transmembrane region" description="Helical" evidence="16">
    <location>
        <begin position="698"/>
        <end position="722"/>
    </location>
</feature>
<keyword evidence="20" id="KW-1185">Reference proteome</keyword>
<keyword evidence="6" id="KW-0677">Repeat</keyword>
<dbReference type="FunFam" id="1.10.287.70:FF:000001">
    <property type="entry name" value="Sodium channel protein"/>
    <property type="match status" value="1"/>
</dbReference>
<dbReference type="InterPro" id="IPR044564">
    <property type="entry name" value="Na_chnl_inactivation_gate"/>
</dbReference>
<dbReference type="InterPro" id="IPR005821">
    <property type="entry name" value="Ion_trans_dom"/>
</dbReference>
<dbReference type="FunFam" id="1.20.120.350:FF:000004">
    <property type="entry name" value="Sodium channel protein"/>
    <property type="match status" value="1"/>
</dbReference>
<feature type="domain" description="Ion transport" evidence="17">
    <location>
        <begin position="144"/>
        <end position="463"/>
    </location>
</feature>
<keyword evidence="7" id="KW-0851">Voltage-gated channel</keyword>
<dbReference type="InterPro" id="IPR027359">
    <property type="entry name" value="Volt_channel_dom_sf"/>
</dbReference>
<feature type="transmembrane region" description="Helical" evidence="16">
    <location>
        <begin position="430"/>
        <end position="457"/>
    </location>
</feature>
<feature type="region of interest" description="Disordered" evidence="15">
    <location>
        <begin position="468"/>
        <end position="504"/>
    </location>
</feature>
<dbReference type="InterPro" id="IPR043203">
    <property type="entry name" value="VGCC_Ca_Na"/>
</dbReference>
<dbReference type="EMBL" id="AZIM01001805">
    <property type="protein sequence ID" value="ETE65713.1"/>
    <property type="molecule type" value="Genomic_DNA"/>
</dbReference>
<comment type="caution">
    <text evidence="19">The sequence shown here is derived from an EMBL/GenBank/DDBJ whole genome shotgun (WGS) entry which is preliminary data.</text>
</comment>
<keyword evidence="2" id="KW-0813">Transport</keyword>
<dbReference type="FunFam" id="1.20.120.350:FF:000003">
    <property type="entry name" value="Voltage-dependent sodium channel"/>
    <property type="match status" value="1"/>
</dbReference>
<dbReference type="SUPFAM" id="SSF81324">
    <property type="entry name" value="Voltage-gated potassium channels"/>
    <property type="match status" value="4"/>
</dbReference>
<feature type="transmembrane region" description="Helical" evidence="16">
    <location>
        <begin position="1175"/>
        <end position="1201"/>
    </location>
</feature>
<keyword evidence="12" id="KW-1015">Disulfide bond</keyword>
<feature type="region of interest" description="Disordered" evidence="15">
    <location>
        <begin position="980"/>
        <end position="1002"/>
    </location>
</feature>
<feature type="transmembrane region" description="Helical" evidence="16">
    <location>
        <begin position="239"/>
        <end position="260"/>
    </location>
</feature>
<dbReference type="GO" id="GO:0005248">
    <property type="term" value="F:voltage-gated sodium channel activity"/>
    <property type="evidence" value="ECO:0007669"/>
    <property type="project" value="InterPro"/>
</dbReference>
<evidence type="ECO:0000256" key="9">
    <source>
        <dbReference type="ARBA" id="ARBA00023053"/>
    </source>
</evidence>
<dbReference type="PRINTS" id="PR00169">
    <property type="entry name" value="KCHANNEL"/>
</dbReference>
<dbReference type="Pfam" id="PF00520">
    <property type="entry name" value="Ion_trans"/>
    <property type="match status" value="4"/>
</dbReference>
<evidence type="ECO:0000256" key="13">
    <source>
        <dbReference type="ARBA" id="ARBA00023201"/>
    </source>
</evidence>
<feature type="transmembrane region" description="Helical" evidence="16">
    <location>
        <begin position="1302"/>
        <end position="1325"/>
    </location>
</feature>
<accession>V8NVJ5</accession>
<feature type="domain" description="Ion transport" evidence="17">
    <location>
        <begin position="1382"/>
        <end position="1634"/>
    </location>
</feature>